<feature type="domain" description="CHAD" evidence="1">
    <location>
        <begin position="13"/>
        <end position="287"/>
    </location>
</feature>
<dbReference type="PANTHER" id="PTHR39339:SF1">
    <property type="entry name" value="CHAD DOMAIN-CONTAINING PROTEIN"/>
    <property type="match status" value="1"/>
</dbReference>
<organism evidence="2 3">
    <name type="scientific">Stigmatella ashevillensis</name>
    <dbReference type="NCBI Taxonomy" id="2995309"/>
    <lineage>
        <taxon>Bacteria</taxon>
        <taxon>Pseudomonadati</taxon>
        <taxon>Myxococcota</taxon>
        <taxon>Myxococcia</taxon>
        <taxon>Myxococcales</taxon>
        <taxon>Cystobacterineae</taxon>
        <taxon>Archangiaceae</taxon>
        <taxon>Stigmatella</taxon>
    </lineage>
</organism>
<dbReference type="Gene3D" id="1.40.20.10">
    <property type="entry name" value="CHAD domain"/>
    <property type="match status" value="1"/>
</dbReference>
<comment type="caution">
    <text evidence="2">The sequence shown here is derived from an EMBL/GenBank/DDBJ whole genome shotgun (WGS) entry which is preliminary data.</text>
</comment>
<dbReference type="RefSeq" id="WP_272139956.1">
    <property type="nucleotide sequence ID" value="NZ_JAQNDM010000002.1"/>
</dbReference>
<reference evidence="2 3" key="1">
    <citation type="submission" date="2022-11" db="EMBL/GenBank/DDBJ databases">
        <title>Minimal conservation of predation-associated metabolite biosynthetic gene clusters underscores biosynthetic potential of Myxococcota including descriptions for ten novel species: Archangium lansinium sp. nov., Myxococcus landrumus sp. nov., Nannocystis bai.</title>
        <authorList>
            <person name="Ahearne A."/>
            <person name="Stevens C."/>
            <person name="Dowd S."/>
        </authorList>
    </citation>
    <scope>NUCLEOTIDE SEQUENCE [LARGE SCALE GENOMIC DNA]</scope>
    <source>
        <strain evidence="2 3">NCWAL01</strain>
    </source>
</reference>
<accession>A0ABT5DBN9</accession>
<evidence type="ECO:0000313" key="2">
    <source>
        <dbReference type="EMBL" id="MDC0710469.1"/>
    </source>
</evidence>
<sequence>MPPPTPIRGLSPASRLDEAARRILAGRLADVRHPEFSLSDELSLEGVHDMRVATRRLRAALQVFRQTGRLDEVDRQVKQLQDALGEVRDIHVQRDWLAQATRKQKAQHRAGLKDLQHRREALLDDRSARLRRALKRWSERTVPLLLLRMGEMKDAHAYGGGRIRRHLRQRLKRVEKRMARYAEAPDAITAHELRKKTKKFRYALEVFQPALSRTMEALLEILVPLQEGLGELHDADVRLELLGHVSAEAPPAEREAARTLLETVREERAQRAAEIARELQRWQSEQIIRRLRRMLG</sequence>
<dbReference type="Proteomes" id="UP001221838">
    <property type="component" value="Unassembled WGS sequence"/>
</dbReference>
<keyword evidence="3" id="KW-1185">Reference proteome</keyword>
<evidence type="ECO:0000313" key="3">
    <source>
        <dbReference type="Proteomes" id="UP001221838"/>
    </source>
</evidence>
<dbReference type="Pfam" id="PF05235">
    <property type="entry name" value="CHAD"/>
    <property type="match status" value="1"/>
</dbReference>
<dbReference type="EMBL" id="JAQNDM010000002">
    <property type="protein sequence ID" value="MDC0710469.1"/>
    <property type="molecule type" value="Genomic_DNA"/>
</dbReference>
<dbReference type="InterPro" id="IPR038186">
    <property type="entry name" value="CHAD_dom_sf"/>
</dbReference>
<dbReference type="PROSITE" id="PS51708">
    <property type="entry name" value="CHAD"/>
    <property type="match status" value="1"/>
</dbReference>
<evidence type="ECO:0000259" key="1">
    <source>
        <dbReference type="PROSITE" id="PS51708"/>
    </source>
</evidence>
<name>A0ABT5DBN9_9BACT</name>
<dbReference type="InterPro" id="IPR007899">
    <property type="entry name" value="CHAD_dom"/>
</dbReference>
<dbReference type="PANTHER" id="PTHR39339">
    <property type="entry name" value="SLR1444 PROTEIN"/>
    <property type="match status" value="1"/>
</dbReference>
<protein>
    <submittedName>
        <fullName evidence="2">CHAD domain-containing protein</fullName>
    </submittedName>
</protein>
<gene>
    <name evidence="2" type="ORF">POL68_18470</name>
</gene>
<dbReference type="SMART" id="SM00880">
    <property type="entry name" value="CHAD"/>
    <property type="match status" value="1"/>
</dbReference>
<proteinExistence type="predicted"/>